<feature type="compositionally biased region" description="Polar residues" evidence="1">
    <location>
        <begin position="123"/>
        <end position="135"/>
    </location>
</feature>
<organism evidence="2 3">
    <name type="scientific">Ilex paraguariensis</name>
    <name type="common">yerba mate</name>
    <dbReference type="NCBI Taxonomy" id="185542"/>
    <lineage>
        <taxon>Eukaryota</taxon>
        <taxon>Viridiplantae</taxon>
        <taxon>Streptophyta</taxon>
        <taxon>Embryophyta</taxon>
        <taxon>Tracheophyta</taxon>
        <taxon>Spermatophyta</taxon>
        <taxon>Magnoliopsida</taxon>
        <taxon>eudicotyledons</taxon>
        <taxon>Gunneridae</taxon>
        <taxon>Pentapetalae</taxon>
        <taxon>asterids</taxon>
        <taxon>campanulids</taxon>
        <taxon>Aquifoliales</taxon>
        <taxon>Aquifoliaceae</taxon>
        <taxon>Ilex</taxon>
    </lineage>
</organism>
<gene>
    <name evidence="2" type="ORF">ILEXP_LOCUS10130</name>
</gene>
<evidence type="ECO:0000313" key="2">
    <source>
        <dbReference type="EMBL" id="CAK9142447.1"/>
    </source>
</evidence>
<proteinExistence type="predicted"/>
<accession>A0ABC8RCF2</accession>
<protein>
    <submittedName>
        <fullName evidence="2">Uncharacterized protein</fullName>
    </submittedName>
</protein>
<dbReference type="AlphaFoldDB" id="A0ABC8RCF2"/>
<comment type="caution">
    <text evidence="2">The sequence shown here is derived from an EMBL/GenBank/DDBJ whole genome shotgun (WGS) entry which is preliminary data.</text>
</comment>
<evidence type="ECO:0000256" key="1">
    <source>
        <dbReference type="SAM" id="MobiDB-lite"/>
    </source>
</evidence>
<name>A0ABC8RCF2_9AQUA</name>
<sequence>MDKDVAWASVGDKGKGVKDDTLAFHGTNEDDVHSNYTDLDELCIFDDSSSEDDDVNVRKPKFLEFRASTDMKNPSFKAQEQGQSGVTAVGANTDGVIGLGAGATNVSSMRDKLAVKRNKMNAPATTQDSHSAGRA</sequence>
<dbReference type="Proteomes" id="UP001642360">
    <property type="component" value="Unassembled WGS sequence"/>
</dbReference>
<dbReference type="EMBL" id="CAUOFW020001225">
    <property type="protein sequence ID" value="CAK9142447.1"/>
    <property type="molecule type" value="Genomic_DNA"/>
</dbReference>
<keyword evidence="3" id="KW-1185">Reference proteome</keyword>
<evidence type="ECO:0000313" key="3">
    <source>
        <dbReference type="Proteomes" id="UP001642360"/>
    </source>
</evidence>
<reference evidence="2 3" key="1">
    <citation type="submission" date="2024-02" db="EMBL/GenBank/DDBJ databases">
        <authorList>
            <person name="Vignale AGUSTIN F."/>
            <person name="Sosa J E."/>
            <person name="Modenutti C."/>
        </authorList>
    </citation>
    <scope>NUCLEOTIDE SEQUENCE [LARGE SCALE GENOMIC DNA]</scope>
</reference>
<feature type="region of interest" description="Disordered" evidence="1">
    <location>
        <begin position="110"/>
        <end position="135"/>
    </location>
</feature>